<dbReference type="EMBL" id="JAHKNI010000001">
    <property type="protein sequence ID" value="MBU3060158.1"/>
    <property type="molecule type" value="Genomic_DNA"/>
</dbReference>
<protein>
    <submittedName>
        <fullName evidence="2">Uncharacterized protein</fullName>
    </submittedName>
</protein>
<comment type="caution">
    <text evidence="2">The sequence shown here is derived from an EMBL/GenBank/DDBJ whole genome shotgun (WGS) entry which is preliminary data.</text>
</comment>
<evidence type="ECO:0000256" key="1">
    <source>
        <dbReference type="SAM" id="Phobius"/>
    </source>
</evidence>
<dbReference type="Proteomes" id="UP000733379">
    <property type="component" value="Unassembled WGS sequence"/>
</dbReference>
<evidence type="ECO:0000313" key="2">
    <source>
        <dbReference type="EMBL" id="MBU3060158.1"/>
    </source>
</evidence>
<feature type="transmembrane region" description="Helical" evidence="1">
    <location>
        <begin position="15"/>
        <end position="35"/>
    </location>
</feature>
<dbReference type="RefSeq" id="WP_215915066.1">
    <property type="nucleotide sequence ID" value="NZ_JAHKNI010000001.1"/>
</dbReference>
<keyword evidence="1" id="KW-0472">Membrane</keyword>
<keyword evidence="1" id="KW-1133">Transmembrane helix</keyword>
<evidence type="ECO:0000313" key="3">
    <source>
        <dbReference type="Proteomes" id="UP000733379"/>
    </source>
</evidence>
<sequence>MRCNSTPTRDIQGSLRGVLVGLTVAALTVAAHGLAGGGYPGSAALTLLLFTAAGIGAIANLLPAPAGMSSRAALLAVLGGGQLAAHAALSVAIGGDSMGSMAMGDESAGAAGTFLAALHLPTGPMAIAHVLATLVCTALILATERLYGLVTQTIRIIVGRAHPIAPHRGSGRWPVGSPPSYRFLRAGALGSRAPPVPA</sequence>
<proteinExistence type="predicted"/>
<gene>
    <name evidence="2" type="ORF">KO481_01270</name>
</gene>
<keyword evidence="3" id="KW-1185">Reference proteome</keyword>
<name>A0ABS6AQJ1_9NOCA</name>
<feature type="transmembrane region" description="Helical" evidence="1">
    <location>
        <begin position="126"/>
        <end position="147"/>
    </location>
</feature>
<organism evidence="2 3">
    <name type="scientific">Nocardia albiluteola</name>
    <dbReference type="NCBI Taxonomy" id="2842303"/>
    <lineage>
        <taxon>Bacteria</taxon>
        <taxon>Bacillati</taxon>
        <taxon>Actinomycetota</taxon>
        <taxon>Actinomycetes</taxon>
        <taxon>Mycobacteriales</taxon>
        <taxon>Nocardiaceae</taxon>
        <taxon>Nocardia</taxon>
    </lineage>
</organism>
<accession>A0ABS6AQJ1</accession>
<reference evidence="2 3" key="1">
    <citation type="submission" date="2021-06" db="EMBL/GenBank/DDBJ databases">
        <title>Actinomycetes sequencing.</title>
        <authorList>
            <person name="Shan Q."/>
        </authorList>
    </citation>
    <scope>NUCLEOTIDE SEQUENCE [LARGE SCALE GENOMIC DNA]</scope>
    <source>
        <strain evidence="2 3">NEAU-G5</strain>
    </source>
</reference>
<feature type="transmembrane region" description="Helical" evidence="1">
    <location>
        <begin position="74"/>
        <end position="93"/>
    </location>
</feature>
<feature type="transmembrane region" description="Helical" evidence="1">
    <location>
        <begin position="41"/>
        <end position="62"/>
    </location>
</feature>
<keyword evidence="1" id="KW-0812">Transmembrane</keyword>